<dbReference type="PANTHER" id="PTHR32303:SF4">
    <property type="entry name" value="QUINOPROTEIN GLUCOSE DEHYDROGENASE"/>
    <property type="match status" value="1"/>
</dbReference>
<dbReference type="GO" id="GO:0030288">
    <property type="term" value="C:outer membrane-bounded periplasmic space"/>
    <property type="evidence" value="ECO:0007669"/>
    <property type="project" value="InterPro"/>
</dbReference>
<comment type="similarity">
    <text evidence="1">Belongs to the bacterial PQQ dehydrogenase family.</text>
</comment>
<keyword evidence="3 6" id="KW-0634">PQQ</keyword>
<comment type="cofactor">
    <cofactor evidence="7">
        <name>Ca(2+)</name>
        <dbReference type="ChEBI" id="CHEBI:29108"/>
    </cofactor>
    <text evidence="7">Binds 1 Ca(2+) ion per subunit.</text>
</comment>
<keyword evidence="13" id="KW-1185">Reference proteome</keyword>
<evidence type="ECO:0000256" key="7">
    <source>
        <dbReference type="PIRSR" id="PIRSR617512-3"/>
    </source>
</evidence>
<comment type="cofactor">
    <cofactor evidence="6">
        <name>pyrroloquinoline quinone</name>
        <dbReference type="ChEBI" id="CHEBI:58442"/>
    </cofactor>
    <text evidence="6">Binds 1 PQQ group per subunit.</text>
</comment>
<dbReference type="EMBL" id="CP001349">
    <property type="protein sequence ID" value="ACL57319.1"/>
    <property type="molecule type" value="Genomic_DNA"/>
</dbReference>
<evidence type="ECO:0000256" key="4">
    <source>
        <dbReference type="ARBA" id="ARBA00023002"/>
    </source>
</evidence>
<dbReference type="AlphaFoldDB" id="B8IBA4"/>
<organism evidence="12 13">
    <name type="scientific">Methylobacterium nodulans (strain LMG 21967 / CNCM I-2342 / ORS 2060)</name>
    <dbReference type="NCBI Taxonomy" id="460265"/>
    <lineage>
        <taxon>Bacteria</taxon>
        <taxon>Pseudomonadati</taxon>
        <taxon>Pseudomonadota</taxon>
        <taxon>Alphaproteobacteria</taxon>
        <taxon>Hyphomicrobiales</taxon>
        <taxon>Methylobacteriaceae</taxon>
        <taxon>Methylobacterium</taxon>
    </lineage>
</organism>
<feature type="binding site" evidence="7">
    <location>
        <position position="338"/>
    </location>
    <ligand>
        <name>Ca(2+)</name>
        <dbReference type="ChEBI" id="CHEBI:29108"/>
    </ligand>
</feature>
<evidence type="ECO:0000256" key="2">
    <source>
        <dbReference type="ARBA" id="ARBA00022723"/>
    </source>
</evidence>
<feature type="binding site" evidence="7">
    <location>
        <position position="296"/>
    </location>
    <ligand>
        <name>Ca(2+)</name>
        <dbReference type="ChEBI" id="CHEBI:29108"/>
    </ligand>
</feature>
<evidence type="ECO:0000313" key="13">
    <source>
        <dbReference type="Proteomes" id="UP000008207"/>
    </source>
</evidence>
<dbReference type="InterPro" id="IPR018391">
    <property type="entry name" value="PQQ_b-propeller_rpt"/>
</dbReference>
<keyword evidence="8" id="KW-1015">Disulfide bond</keyword>
<accession>B8IBA4</accession>
<evidence type="ECO:0000256" key="3">
    <source>
        <dbReference type="ARBA" id="ARBA00022891"/>
    </source>
</evidence>
<evidence type="ECO:0000256" key="8">
    <source>
        <dbReference type="PIRSR" id="PIRSR617512-4"/>
    </source>
</evidence>
<dbReference type="NCBIfam" id="TIGR03075">
    <property type="entry name" value="PQQ_enz_alc_DH"/>
    <property type="match status" value="1"/>
</dbReference>
<evidence type="ECO:0000256" key="6">
    <source>
        <dbReference type="PIRSR" id="PIRSR617512-2"/>
    </source>
</evidence>
<keyword evidence="4" id="KW-0560">Oxidoreductase</keyword>
<dbReference type="KEGG" id="mno:Mnod_2344"/>
<dbReference type="STRING" id="460265.Mnod_2344"/>
<dbReference type="eggNOG" id="COG4993">
    <property type="taxonomic scope" value="Bacteria"/>
</dbReference>
<keyword evidence="7" id="KW-0106">Calcium</keyword>
<feature type="binding site" evidence="7">
    <location>
        <position position="212"/>
    </location>
    <ligand>
        <name>Ca(2+)</name>
        <dbReference type="ChEBI" id="CHEBI:29108"/>
    </ligand>
</feature>
<evidence type="ECO:0000313" key="12">
    <source>
        <dbReference type="EMBL" id="ACL57319.1"/>
    </source>
</evidence>
<dbReference type="HOGENOM" id="CLU_018478_0_0_5"/>
<proteinExistence type="inferred from homology"/>
<dbReference type="CDD" id="cd10278">
    <property type="entry name" value="PQQ_MDH"/>
    <property type="match status" value="1"/>
</dbReference>
<feature type="chain" id="PRO_5002871479" evidence="10">
    <location>
        <begin position="23"/>
        <end position="611"/>
    </location>
</feature>
<dbReference type="InterPro" id="IPR017512">
    <property type="entry name" value="PQQ_MeOH/EtOH_DH"/>
</dbReference>
<evidence type="ECO:0000256" key="9">
    <source>
        <dbReference type="SAM" id="MobiDB-lite"/>
    </source>
</evidence>
<dbReference type="SMART" id="SM00564">
    <property type="entry name" value="PQQ"/>
    <property type="match status" value="5"/>
</dbReference>
<dbReference type="SUPFAM" id="SSF50998">
    <property type="entry name" value="Quinoprotein alcohol dehydrogenase-like"/>
    <property type="match status" value="1"/>
</dbReference>
<name>B8IBA4_METNO</name>
<dbReference type="PROSITE" id="PS00364">
    <property type="entry name" value="BACTERIAL_PQQ_2"/>
    <property type="match status" value="1"/>
</dbReference>
<dbReference type="Pfam" id="PF01011">
    <property type="entry name" value="PQQ"/>
    <property type="match status" value="2"/>
</dbReference>
<feature type="binding site" evidence="6">
    <location>
        <position position="194"/>
    </location>
    <ligand>
        <name>pyrroloquinoline quinone</name>
        <dbReference type="ChEBI" id="CHEBI:58442"/>
    </ligand>
</feature>
<keyword evidence="2 7" id="KW-0479">Metal-binding</keyword>
<feature type="binding site" evidence="6">
    <location>
        <position position="95"/>
    </location>
    <ligand>
        <name>pyrroloquinoline quinone</name>
        <dbReference type="ChEBI" id="CHEBI:58442"/>
    </ligand>
</feature>
<dbReference type="PANTHER" id="PTHR32303">
    <property type="entry name" value="QUINOPROTEIN ALCOHOL DEHYDROGENASE (CYTOCHROME C)"/>
    <property type="match status" value="1"/>
</dbReference>
<dbReference type="InterPro" id="IPR002372">
    <property type="entry name" value="PQQ_rpt_dom"/>
</dbReference>
<feature type="binding site" evidence="6">
    <location>
        <position position="150"/>
    </location>
    <ligand>
        <name>pyrroloquinoline quinone</name>
        <dbReference type="ChEBI" id="CHEBI:58442"/>
    </ligand>
</feature>
<keyword evidence="10" id="KW-0732">Signal</keyword>
<dbReference type="GO" id="GO:0016020">
    <property type="term" value="C:membrane"/>
    <property type="evidence" value="ECO:0007669"/>
    <property type="project" value="InterPro"/>
</dbReference>
<dbReference type="OrthoDB" id="9794322at2"/>
<evidence type="ECO:0000256" key="5">
    <source>
        <dbReference type="PIRSR" id="PIRSR617512-1"/>
    </source>
</evidence>
<dbReference type="Gene3D" id="2.140.10.10">
    <property type="entry name" value="Quinoprotein alcohol dehydrogenase-like superfamily"/>
    <property type="match status" value="1"/>
</dbReference>
<protein>
    <submittedName>
        <fullName evidence="12">PQQ-dependent dehydrogenase, methanol/ethanol family</fullName>
    </submittedName>
</protein>
<gene>
    <name evidence="12" type="ordered locus">Mnod_2344</name>
</gene>
<dbReference type="GO" id="GO:0016614">
    <property type="term" value="F:oxidoreductase activity, acting on CH-OH group of donors"/>
    <property type="evidence" value="ECO:0007669"/>
    <property type="project" value="InterPro"/>
</dbReference>
<feature type="signal peptide" evidence="10">
    <location>
        <begin position="1"/>
        <end position="22"/>
    </location>
</feature>
<dbReference type="InterPro" id="IPR011047">
    <property type="entry name" value="Quinoprotein_ADH-like_sf"/>
</dbReference>
<feature type="binding site" evidence="6">
    <location>
        <position position="276"/>
    </location>
    <ligand>
        <name>pyrroloquinoline quinone</name>
        <dbReference type="ChEBI" id="CHEBI:58442"/>
    </ligand>
</feature>
<reference evidence="12 13" key="1">
    <citation type="submission" date="2009-01" db="EMBL/GenBank/DDBJ databases">
        <title>Complete sequence of chromosome of Methylobacterium nodulans ORS 2060.</title>
        <authorList>
            <consortium name="US DOE Joint Genome Institute"/>
            <person name="Lucas S."/>
            <person name="Copeland A."/>
            <person name="Lapidus A."/>
            <person name="Glavina del Rio T."/>
            <person name="Dalin E."/>
            <person name="Tice H."/>
            <person name="Bruce D."/>
            <person name="Goodwin L."/>
            <person name="Pitluck S."/>
            <person name="Sims D."/>
            <person name="Brettin T."/>
            <person name="Detter J.C."/>
            <person name="Han C."/>
            <person name="Larimer F."/>
            <person name="Land M."/>
            <person name="Hauser L."/>
            <person name="Kyrpides N."/>
            <person name="Ivanova N."/>
            <person name="Marx C.J."/>
            <person name="Richardson P."/>
        </authorList>
    </citation>
    <scope>NUCLEOTIDE SEQUENCE [LARGE SCALE GENOMIC DNA]</scope>
    <source>
        <strain evidence="13">LMG 21967 / CNCM I-2342 / ORS 2060</strain>
    </source>
</reference>
<dbReference type="GO" id="GO:0005509">
    <property type="term" value="F:calcium ion binding"/>
    <property type="evidence" value="ECO:0007669"/>
    <property type="project" value="InterPro"/>
</dbReference>
<evidence type="ECO:0000259" key="11">
    <source>
        <dbReference type="Pfam" id="PF01011"/>
    </source>
</evidence>
<feature type="disulfide bond" evidence="8">
    <location>
        <begin position="144"/>
        <end position="145"/>
    </location>
</feature>
<evidence type="ECO:0000256" key="10">
    <source>
        <dbReference type="SAM" id="SignalP"/>
    </source>
</evidence>
<feature type="domain" description="Pyrrolo-quinoline quinone repeat" evidence="11">
    <location>
        <begin position="498"/>
        <end position="559"/>
    </location>
</feature>
<feature type="domain" description="Pyrrolo-quinoline quinone repeat" evidence="11">
    <location>
        <begin position="54"/>
        <end position="380"/>
    </location>
</feature>
<evidence type="ECO:0000256" key="1">
    <source>
        <dbReference type="ARBA" id="ARBA00008156"/>
    </source>
</evidence>
<dbReference type="Proteomes" id="UP000008207">
    <property type="component" value="Chromosome"/>
</dbReference>
<sequence length="611" mass="66396">MKRLAPSTLVLLCLPFAIPAAAQEPAAPPRPDTSTGAEHPRPPAAAAPADDGQWTMPAKNFASTRYSELAEITPDNAKNLRVSFTFSVGVNRGQESSPLVVGGTMYVLSPYPNILYALDLTKPGAPLKWQYNPKPEAAAQGVACCDVVNRGPTYADGHLFFNTLDGNVVSVDAATGQEAWKTKVGNINLGETMTMAPLVAHGKVFVGNSGGELGVRGWIQALDQQSGKVAWKAFSTGPDKDVLIGSDFKPYYDTDKGQDLGVKSWPPNAWEQGGGTVWGWLSYDPDLNLIYYGTGNPGPWNADQRPGDNKWTSGIFARDADTGQARWFYQWSPHDLYDWDGINEQILLDMTWKGRPRKVLVRPERNGYVYVLDRTSGEVLSAKPFHAITTTTGVDLKTGRLQYIPEKKPQVGKVMRDICPNASGAKDWSPSAYSPRTGLLYLPHTNLCMDEEHMQANYIAGTPYLGSEVRMKPGPGGHRGVYTAWDVAGERAAWSIKEEFPVWSGTLVTAGDVTFYGTMDGWFKAVNARTGEVLWQFKTGSGIIGQPTTYRGPDGRQHVAILSGVGGWPGVVVSADLDPRDGTGALGFLNVMRDLKEVTTKGGMLYDFALP</sequence>
<dbReference type="RefSeq" id="WP_015928999.1">
    <property type="nucleotide sequence ID" value="NC_011894.1"/>
</dbReference>
<dbReference type="InterPro" id="IPR001479">
    <property type="entry name" value="Quinoprotein_DH_CS"/>
</dbReference>
<feature type="active site" description="Proton acceptor" evidence="5">
    <location>
        <position position="338"/>
    </location>
</feature>
<feature type="region of interest" description="Disordered" evidence="9">
    <location>
        <begin position="23"/>
        <end position="55"/>
    </location>
</feature>